<dbReference type="GO" id="GO:0000460">
    <property type="term" value="P:maturation of 5.8S rRNA"/>
    <property type="evidence" value="ECO:0007669"/>
    <property type="project" value="TreeGrafter"/>
</dbReference>
<name>A0A9W7G806_9STRA</name>
<evidence type="ECO:0000256" key="2">
    <source>
        <dbReference type="ARBA" id="ARBA00009154"/>
    </source>
</evidence>
<keyword evidence="4 6" id="KW-0694">RNA-binding</keyword>
<dbReference type="PANTHER" id="PTHR15341">
    <property type="entry name" value="SUN-COR STEROID HORMONE RECEPTOR CO-REPRESSOR"/>
    <property type="match status" value="1"/>
</dbReference>
<reference evidence="9" key="1">
    <citation type="journal article" date="2023" name="Commun. Biol.">
        <title>Genome analysis of Parmales, the sister group of diatoms, reveals the evolutionary specialization of diatoms from phago-mixotrophs to photoautotrophs.</title>
        <authorList>
            <person name="Ban H."/>
            <person name="Sato S."/>
            <person name="Yoshikawa S."/>
            <person name="Yamada K."/>
            <person name="Nakamura Y."/>
            <person name="Ichinomiya M."/>
            <person name="Sato N."/>
            <person name="Blanc-Mathieu R."/>
            <person name="Endo H."/>
            <person name="Kuwata A."/>
            <person name="Ogata H."/>
        </authorList>
    </citation>
    <scope>NUCLEOTIDE SEQUENCE [LARGE SCALE GENOMIC DNA]</scope>
</reference>
<dbReference type="GO" id="GO:0010468">
    <property type="term" value="P:regulation of gene expression"/>
    <property type="evidence" value="ECO:0007669"/>
    <property type="project" value="TreeGrafter"/>
</dbReference>
<dbReference type="Proteomes" id="UP001165065">
    <property type="component" value="Unassembled WGS sequence"/>
</dbReference>
<dbReference type="EMBL" id="BRYA01000100">
    <property type="protein sequence ID" value="GMI39375.1"/>
    <property type="molecule type" value="Genomic_DNA"/>
</dbReference>
<evidence type="ECO:0000313" key="9">
    <source>
        <dbReference type="Proteomes" id="UP001165065"/>
    </source>
</evidence>
<keyword evidence="5 6" id="KW-0539">Nucleus</keyword>
<proteinExistence type="inferred from homology"/>
<evidence type="ECO:0000256" key="5">
    <source>
        <dbReference type="ARBA" id="ARBA00023242"/>
    </source>
</evidence>
<dbReference type="PANTHER" id="PTHR15341:SF3">
    <property type="entry name" value="NUCLEAR NUCLEIC ACID-BINDING PROTEIN C1D"/>
    <property type="match status" value="1"/>
</dbReference>
<evidence type="ECO:0000313" key="8">
    <source>
        <dbReference type="EMBL" id="GMI39375.1"/>
    </source>
</evidence>
<keyword evidence="3 6" id="KW-0698">rRNA processing</keyword>
<dbReference type="Pfam" id="PF04000">
    <property type="entry name" value="Sas10_Utp3"/>
    <property type="match status" value="1"/>
</dbReference>
<dbReference type="GO" id="GO:0005730">
    <property type="term" value="C:nucleolus"/>
    <property type="evidence" value="ECO:0007669"/>
    <property type="project" value="UniProtKB-SubCell"/>
</dbReference>
<dbReference type="AlphaFoldDB" id="A0A9W7G806"/>
<comment type="caution">
    <text evidence="8">The sequence shown here is derived from an EMBL/GenBank/DDBJ whole genome shotgun (WGS) entry which is preliminary data.</text>
</comment>
<dbReference type="OrthoDB" id="10261072at2759"/>
<sequence>MNSTDLAPLEATLKSLDAIEKSLNPLLALQSSNRAKMDAMKLGPVPSEDRVSLKSVAEVNAAIALAIKTLYFVKLRLQGVQVTKDHPVRVGLNRVRQTMKRLRSMHTEVPGGEKKGVGVGEKKKRKEEGGGEDRREEGEGPPKKATKKR</sequence>
<comment type="subcellular location">
    <subcellularLocation>
        <location evidence="6">Cytoplasm</location>
    </subcellularLocation>
    <subcellularLocation>
        <location evidence="6">Nucleus</location>
        <location evidence="6">Nucleolus</location>
    </subcellularLocation>
    <subcellularLocation>
        <location evidence="1 6">Nucleus</location>
    </subcellularLocation>
</comment>
<evidence type="ECO:0000256" key="6">
    <source>
        <dbReference type="RuleBase" id="RU368003"/>
    </source>
</evidence>
<keyword evidence="6" id="KW-0238">DNA-binding</keyword>
<accession>A0A9W7G806</accession>
<evidence type="ECO:0000256" key="1">
    <source>
        <dbReference type="ARBA" id="ARBA00004123"/>
    </source>
</evidence>
<comment type="function">
    <text evidence="6">Plays a role in the recruitment of the exosome to pre-rRNA to mediate the 3'-5' end processing of the 5.8S rRNA.</text>
</comment>
<comment type="similarity">
    <text evidence="2 6">Belongs to the C1D family.</text>
</comment>
<evidence type="ECO:0000256" key="3">
    <source>
        <dbReference type="ARBA" id="ARBA00022552"/>
    </source>
</evidence>
<gene>
    <name evidence="8" type="ORF">TrCOL_g10672</name>
</gene>
<organism evidence="8 9">
    <name type="scientific">Triparma columacea</name>
    <dbReference type="NCBI Taxonomy" id="722753"/>
    <lineage>
        <taxon>Eukaryota</taxon>
        <taxon>Sar</taxon>
        <taxon>Stramenopiles</taxon>
        <taxon>Ochrophyta</taxon>
        <taxon>Bolidophyceae</taxon>
        <taxon>Parmales</taxon>
        <taxon>Triparmaceae</taxon>
        <taxon>Triparma</taxon>
    </lineage>
</organism>
<dbReference type="InterPro" id="IPR007146">
    <property type="entry name" value="Sas10/Utp3/C1D"/>
</dbReference>
<keyword evidence="6" id="KW-0963">Cytoplasm</keyword>
<keyword evidence="9" id="KW-1185">Reference proteome</keyword>
<evidence type="ECO:0000256" key="7">
    <source>
        <dbReference type="SAM" id="MobiDB-lite"/>
    </source>
</evidence>
<dbReference type="InterPro" id="IPR011082">
    <property type="entry name" value="Exosome-assoc_fac/DNA_repair"/>
</dbReference>
<feature type="region of interest" description="Disordered" evidence="7">
    <location>
        <begin position="96"/>
        <end position="149"/>
    </location>
</feature>
<comment type="subunit">
    <text evidence="6">Monomer and homodimer.</text>
</comment>
<dbReference type="GO" id="GO:0003677">
    <property type="term" value="F:DNA binding"/>
    <property type="evidence" value="ECO:0007669"/>
    <property type="project" value="UniProtKB-KW"/>
</dbReference>
<dbReference type="GO" id="GO:0000178">
    <property type="term" value="C:exosome (RNase complex)"/>
    <property type="evidence" value="ECO:0007669"/>
    <property type="project" value="TreeGrafter"/>
</dbReference>
<protein>
    <recommendedName>
        <fullName evidence="6">Nuclear nucleic acid-binding protein C1D</fullName>
    </recommendedName>
</protein>
<dbReference type="GO" id="GO:0003723">
    <property type="term" value="F:RNA binding"/>
    <property type="evidence" value="ECO:0007669"/>
    <property type="project" value="UniProtKB-UniRule"/>
</dbReference>
<feature type="compositionally biased region" description="Basic and acidic residues" evidence="7">
    <location>
        <begin position="126"/>
        <end position="142"/>
    </location>
</feature>
<dbReference type="GO" id="GO:0005737">
    <property type="term" value="C:cytoplasm"/>
    <property type="evidence" value="ECO:0007669"/>
    <property type="project" value="UniProtKB-SubCell"/>
</dbReference>
<evidence type="ECO:0000256" key="4">
    <source>
        <dbReference type="ARBA" id="ARBA00022884"/>
    </source>
</evidence>